<dbReference type="InterPro" id="IPR058808">
    <property type="entry name" value="GAIN_ADGRA2/3"/>
</dbReference>
<dbReference type="PANTHER" id="PTHR45930:SF3">
    <property type="entry name" value="ADHESION G PROTEIN-COUPLED RECEPTOR A1"/>
    <property type="match status" value="1"/>
</dbReference>
<evidence type="ECO:0000256" key="5">
    <source>
        <dbReference type="ARBA" id="ARBA00023157"/>
    </source>
</evidence>
<dbReference type="InterPro" id="IPR013783">
    <property type="entry name" value="Ig-like_fold"/>
</dbReference>
<evidence type="ECO:0000256" key="4">
    <source>
        <dbReference type="ARBA" id="ARBA00022737"/>
    </source>
</evidence>
<dbReference type="SUPFAM" id="SSF111418">
    <property type="entry name" value="Hormone receptor domain"/>
    <property type="match status" value="1"/>
</dbReference>
<dbReference type="GO" id="GO:0004930">
    <property type="term" value="F:G protein-coupled receptor activity"/>
    <property type="evidence" value="ECO:0007669"/>
    <property type="project" value="InterPro"/>
</dbReference>
<gene>
    <name evidence="10" type="ORF">ROHU_010095</name>
</gene>
<dbReference type="InterPro" id="IPR001611">
    <property type="entry name" value="Leu-rich_rpt"/>
</dbReference>
<evidence type="ECO:0000256" key="6">
    <source>
        <dbReference type="ARBA" id="ARBA00023170"/>
    </source>
</evidence>
<dbReference type="PROSITE" id="PS50227">
    <property type="entry name" value="G_PROTEIN_RECEP_F2_3"/>
    <property type="match status" value="1"/>
</dbReference>
<evidence type="ECO:0000313" key="11">
    <source>
        <dbReference type="Proteomes" id="UP000290572"/>
    </source>
</evidence>
<feature type="domain" description="Ig-like" evidence="9">
    <location>
        <begin position="179"/>
        <end position="277"/>
    </location>
</feature>
<dbReference type="PROSITE" id="PS51450">
    <property type="entry name" value="LRR"/>
    <property type="match status" value="1"/>
</dbReference>
<keyword evidence="11" id="KW-1185">Reference proteome</keyword>
<dbReference type="AlphaFoldDB" id="A0A498LVG8"/>
<proteinExistence type="inferred from homology"/>
<comment type="caution">
    <text evidence="10">The sequence shown here is derived from an EMBL/GenBank/DDBJ whole genome shotgun (WGS) entry which is preliminary data.</text>
</comment>
<evidence type="ECO:0000256" key="7">
    <source>
        <dbReference type="SAM" id="SignalP"/>
    </source>
</evidence>
<keyword evidence="6 10" id="KW-0675">Receptor</keyword>
<dbReference type="Proteomes" id="UP000290572">
    <property type="component" value="Unassembled WGS sequence"/>
</dbReference>
<dbReference type="InterPro" id="IPR003591">
    <property type="entry name" value="Leu-rich_rpt_typical-subtyp"/>
</dbReference>
<dbReference type="SUPFAM" id="SSF48726">
    <property type="entry name" value="Immunoglobulin"/>
    <property type="match status" value="1"/>
</dbReference>
<comment type="similarity">
    <text evidence="1">Belongs to the G-protein coupled receptor 2 family. Adhesion G-protein coupled receptor (ADGR) subfamily.</text>
</comment>
<feature type="chain" id="PRO_5019727106" evidence="7">
    <location>
        <begin position="17"/>
        <end position="497"/>
    </location>
</feature>
<dbReference type="InterPro" id="IPR007110">
    <property type="entry name" value="Ig-like_dom"/>
</dbReference>
<evidence type="ECO:0000259" key="8">
    <source>
        <dbReference type="PROSITE" id="PS50227"/>
    </source>
</evidence>
<dbReference type="STRING" id="84645.A0A498LVG8"/>
<dbReference type="InterPro" id="IPR036445">
    <property type="entry name" value="GPCR_2_extracell_dom_sf"/>
</dbReference>
<sequence length="497" mass="55116">MKVLLVLCAALAGAFSSRYCPELMIDSCRCVSERSKEFNRQSLRVKVACEDKDLTETMQPSSLPNTTVSLILSNNKISALKNNSFLGLKALERLDLSSNLISRIAPGAFHGLTALRRLHVGTDYLFCDCQLRWLLSWIRSQALRVGNESVCVYPTRLHGLGLRSLQENQLTCDGPLELPVLQLIPTQRQLVFRGDRLPLQCAASYLDPSVRLSWSHEHRPIHTLEDRGLYVEDSIIHDCCLITSELILSNIDAGVSGNWQCHVTSSRGNSSIGMEIVVLETTALYCAAERVSSNKGDFRWPKTLAGFMAFLPCAVSSSSSAPQEKRAWRRCDRTGRWAEDDYNQCSYASQFTRSLHELTQMSVNVSSALMLAQQLSSLTSRAALFGDMMDVIFVTHLVERLTRLVDHVREVSANIALEALVLRPAALMGLLCTVVQRPPLLPPVADAGHGEHNTLLNFRCHTVNVSGSPMGQLSQAASVLFKCMKTDRISVFFVAFV</sequence>
<protein>
    <submittedName>
        <fullName evidence="10">Adhesion G-coupled receptor A1</fullName>
    </submittedName>
</protein>
<name>A0A498LVG8_LABRO</name>
<evidence type="ECO:0000259" key="9">
    <source>
        <dbReference type="PROSITE" id="PS50835"/>
    </source>
</evidence>
<dbReference type="InterPro" id="IPR032675">
    <property type="entry name" value="LRR_dom_sf"/>
</dbReference>
<dbReference type="PANTHER" id="PTHR45930">
    <property type="entry name" value="G-PROTEIN COUPLED RECEPTOR 124-LIKE PROTEIN"/>
    <property type="match status" value="1"/>
</dbReference>
<dbReference type="InterPro" id="IPR001879">
    <property type="entry name" value="GPCR_2_extracellular_dom"/>
</dbReference>
<feature type="domain" description="G-protein coupled receptors family 2 profile 1" evidence="8">
    <location>
        <begin position="260"/>
        <end position="349"/>
    </location>
</feature>
<dbReference type="Gene3D" id="2.60.40.10">
    <property type="entry name" value="Immunoglobulins"/>
    <property type="match status" value="1"/>
</dbReference>
<dbReference type="SMART" id="SM00369">
    <property type="entry name" value="LRR_TYP"/>
    <property type="match status" value="2"/>
</dbReference>
<dbReference type="Gene3D" id="4.10.1240.10">
    <property type="entry name" value="GPCR, family 2, extracellular hormone receptor domain"/>
    <property type="match status" value="1"/>
</dbReference>
<dbReference type="GO" id="GO:0005886">
    <property type="term" value="C:plasma membrane"/>
    <property type="evidence" value="ECO:0007669"/>
    <property type="project" value="TreeGrafter"/>
</dbReference>
<evidence type="ECO:0000256" key="1">
    <source>
        <dbReference type="ARBA" id="ARBA00007343"/>
    </source>
</evidence>
<keyword evidence="4" id="KW-0677">Repeat</keyword>
<dbReference type="SUPFAM" id="SSF52058">
    <property type="entry name" value="L domain-like"/>
    <property type="match status" value="1"/>
</dbReference>
<dbReference type="GO" id="GO:0007166">
    <property type="term" value="P:cell surface receptor signaling pathway"/>
    <property type="evidence" value="ECO:0007669"/>
    <property type="project" value="TreeGrafter"/>
</dbReference>
<evidence type="ECO:0000313" key="10">
    <source>
        <dbReference type="EMBL" id="RXN12468.1"/>
    </source>
</evidence>
<organism evidence="10 11">
    <name type="scientific">Labeo rohita</name>
    <name type="common">Indian major carp</name>
    <name type="synonym">Cyprinus rohita</name>
    <dbReference type="NCBI Taxonomy" id="84645"/>
    <lineage>
        <taxon>Eukaryota</taxon>
        <taxon>Metazoa</taxon>
        <taxon>Chordata</taxon>
        <taxon>Craniata</taxon>
        <taxon>Vertebrata</taxon>
        <taxon>Euteleostomi</taxon>
        <taxon>Actinopterygii</taxon>
        <taxon>Neopterygii</taxon>
        <taxon>Teleostei</taxon>
        <taxon>Ostariophysi</taxon>
        <taxon>Cypriniformes</taxon>
        <taxon>Cyprinidae</taxon>
        <taxon>Labeoninae</taxon>
        <taxon>Labeonini</taxon>
        <taxon>Labeo</taxon>
    </lineage>
</organism>
<dbReference type="Pfam" id="PF13855">
    <property type="entry name" value="LRR_8"/>
    <property type="match status" value="1"/>
</dbReference>
<dbReference type="Gene3D" id="3.80.10.10">
    <property type="entry name" value="Ribonuclease Inhibitor"/>
    <property type="match status" value="1"/>
</dbReference>
<dbReference type="InterPro" id="IPR036179">
    <property type="entry name" value="Ig-like_dom_sf"/>
</dbReference>
<evidence type="ECO:0000256" key="3">
    <source>
        <dbReference type="ARBA" id="ARBA00022729"/>
    </source>
</evidence>
<keyword evidence="3 7" id="KW-0732">Signal</keyword>
<dbReference type="InterPro" id="IPR051963">
    <property type="entry name" value="Adhesion_GPCR_A"/>
</dbReference>
<keyword evidence="5" id="KW-1015">Disulfide bond</keyword>
<feature type="signal peptide" evidence="7">
    <location>
        <begin position="1"/>
        <end position="16"/>
    </location>
</feature>
<dbReference type="Pfam" id="PF26588">
    <property type="entry name" value="GAIN_ADGRA3"/>
    <property type="match status" value="1"/>
</dbReference>
<evidence type="ECO:0000256" key="2">
    <source>
        <dbReference type="ARBA" id="ARBA00022614"/>
    </source>
</evidence>
<dbReference type="PROSITE" id="PS50835">
    <property type="entry name" value="IG_LIKE"/>
    <property type="match status" value="1"/>
</dbReference>
<reference evidence="10 11" key="1">
    <citation type="submission" date="2018-03" db="EMBL/GenBank/DDBJ databases">
        <title>Draft genome sequence of Rohu Carp (Labeo rohita).</title>
        <authorList>
            <person name="Das P."/>
            <person name="Kushwaha B."/>
            <person name="Joshi C.G."/>
            <person name="Kumar D."/>
            <person name="Nagpure N.S."/>
            <person name="Sahoo L."/>
            <person name="Das S.P."/>
            <person name="Bit A."/>
            <person name="Patnaik S."/>
            <person name="Meher P.K."/>
            <person name="Jayasankar P."/>
            <person name="Koringa P.G."/>
            <person name="Patel N.V."/>
            <person name="Hinsu A.T."/>
            <person name="Kumar R."/>
            <person name="Pandey M."/>
            <person name="Agarwal S."/>
            <person name="Srivastava S."/>
            <person name="Singh M."/>
            <person name="Iquebal M.A."/>
            <person name="Jaiswal S."/>
            <person name="Angadi U.B."/>
            <person name="Kumar N."/>
            <person name="Raza M."/>
            <person name="Shah T.M."/>
            <person name="Rai A."/>
            <person name="Jena J.K."/>
        </authorList>
    </citation>
    <scope>NUCLEOTIDE SEQUENCE [LARGE SCALE GENOMIC DNA]</scope>
    <source>
        <strain evidence="10">DASCIFA01</strain>
        <tissue evidence="10">Testis</tissue>
    </source>
</reference>
<keyword evidence="2" id="KW-0433">Leucine-rich repeat</keyword>
<accession>A0A498LVG8</accession>
<dbReference type="EMBL" id="QBIY01013052">
    <property type="protein sequence ID" value="RXN12468.1"/>
    <property type="molecule type" value="Genomic_DNA"/>
</dbReference>